<evidence type="ECO:0000313" key="2">
    <source>
        <dbReference type="Proteomes" id="UP001153321"/>
    </source>
</evidence>
<organism evidence="1 2">
    <name type="scientific">Spodoptera littoralis</name>
    <name type="common">Egyptian cotton leafworm</name>
    <dbReference type="NCBI Taxonomy" id="7109"/>
    <lineage>
        <taxon>Eukaryota</taxon>
        <taxon>Metazoa</taxon>
        <taxon>Ecdysozoa</taxon>
        <taxon>Arthropoda</taxon>
        <taxon>Hexapoda</taxon>
        <taxon>Insecta</taxon>
        <taxon>Pterygota</taxon>
        <taxon>Neoptera</taxon>
        <taxon>Endopterygota</taxon>
        <taxon>Lepidoptera</taxon>
        <taxon>Glossata</taxon>
        <taxon>Ditrysia</taxon>
        <taxon>Noctuoidea</taxon>
        <taxon>Noctuidae</taxon>
        <taxon>Amphipyrinae</taxon>
        <taxon>Spodoptera</taxon>
    </lineage>
</organism>
<protein>
    <submittedName>
        <fullName evidence="1">Uncharacterized protein</fullName>
    </submittedName>
</protein>
<dbReference type="Proteomes" id="UP001153321">
    <property type="component" value="Chromosome 10"/>
</dbReference>
<name>A0A9P0HWS0_SPOLI</name>
<dbReference type="EMBL" id="LR824541">
    <property type="protein sequence ID" value="CAH1634964.1"/>
    <property type="molecule type" value="Genomic_DNA"/>
</dbReference>
<gene>
    <name evidence="1" type="ORF">SPLIT_LOCUS326</name>
</gene>
<evidence type="ECO:0000313" key="1">
    <source>
        <dbReference type="EMBL" id="CAH1634964.1"/>
    </source>
</evidence>
<sequence>MVIVGSYCVERNLQKSINSTITRLSKKLCKASTLSLRNVFCWNLNRGRGATYRDNNYRDQDSTGTNEAGSKQSVIHETYYCRSNNKNVQNKVEVGNKGPAAIALSLADREVVTVVPGMPNDFVYHEHFLSS</sequence>
<proteinExistence type="predicted"/>
<keyword evidence="2" id="KW-1185">Reference proteome</keyword>
<dbReference type="AlphaFoldDB" id="A0A9P0HWS0"/>
<accession>A0A9P0HWS0</accession>
<reference evidence="1" key="1">
    <citation type="submission" date="2022-02" db="EMBL/GenBank/DDBJ databases">
        <authorList>
            <person name="King R."/>
        </authorList>
    </citation>
    <scope>NUCLEOTIDE SEQUENCE</scope>
</reference>